<feature type="region of interest" description="Disordered" evidence="1">
    <location>
        <begin position="40"/>
        <end position="60"/>
    </location>
</feature>
<proteinExistence type="predicted"/>
<keyword evidence="3" id="KW-1185">Reference proteome</keyword>
<protein>
    <submittedName>
        <fullName evidence="2">Uncharacterized protein</fullName>
    </submittedName>
</protein>
<dbReference type="EMBL" id="CAEKKB010000008">
    <property type="protein sequence ID" value="CAB4319784.1"/>
    <property type="molecule type" value="Genomic_DNA"/>
</dbReference>
<reference evidence="3" key="1">
    <citation type="journal article" date="2020" name="Genome Biol.">
        <title>Gamete binning: chromosome-level and haplotype-resolved genome assembly enabled by high-throughput single-cell sequencing of gamete genomes.</title>
        <authorList>
            <person name="Campoy J.A."/>
            <person name="Sun H."/>
            <person name="Goel M."/>
            <person name="Jiao W.-B."/>
            <person name="Folz-Donahue K."/>
            <person name="Wang N."/>
            <person name="Rubio M."/>
            <person name="Liu C."/>
            <person name="Kukat C."/>
            <person name="Ruiz D."/>
            <person name="Huettel B."/>
            <person name="Schneeberger K."/>
        </authorList>
    </citation>
    <scope>NUCLEOTIDE SEQUENCE [LARGE SCALE GENOMIC DNA]</scope>
    <source>
        <strain evidence="3">cv. Rojo Pasion</strain>
    </source>
</reference>
<organism evidence="2 3">
    <name type="scientific">Prunus armeniaca</name>
    <name type="common">Apricot</name>
    <name type="synonym">Armeniaca vulgaris</name>
    <dbReference type="NCBI Taxonomy" id="36596"/>
    <lineage>
        <taxon>Eukaryota</taxon>
        <taxon>Viridiplantae</taxon>
        <taxon>Streptophyta</taxon>
        <taxon>Embryophyta</taxon>
        <taxon>Tracheophyta</taxon>
        <taxon>Spermatophyta</taxon>
        <taxon>Magnoliopsida</taxon>
        <taxon>eudicotyledons</taxon>
        <taxon>Gunneridae</taxon>
        <taxon>Pentapetalae</taxon>
        <taxon>rosids</taxon>
        <taxon>fabids</taxon>
        <taxon>Rosales</taxon>
        <taxon>Rosaceae</taxon>
        <taxon>Amygdaloideae</taxon>
        <taxon>Amygdaleae</taxon>
        <taxon>Prunus</taxon>
    </lineage>
</organism>
<evidence type="ECO:0000313" key="2">
    <source>
        <dbReference type="EMBL" id="CAB4319784.1"/>
    </source>
</evidence>
<evidence type="ECO:0000313" key="3">
    <source>
        <dbReference type="Proteomes" id="UP000507245"/>
    </source>
</evidence>
<accession>A0A6J5Y876</accession>
<gene>
    <name evidence="2" type="ORF">ORAREDHAP_LOCUS47425</name>
</gene>
<sequence length="60" mass="6279">MAEVAAMEARQVEEGVMARVQATVLWYLCSGGCRNCHSWGHKNSGGDGDGTDPGIANRAG</sequence>
<dbReference type="AlphaFoldDB" id="A0A6J5Y876"/>
<evidence type="ECO:0000256" key="1">
    <source>
        <dbReference type="SAM" id="MobiDB-lite"/>
    </source>
</evidence>
<dbReference type="Proteomes" id="UP000507245">
    <property type="component" value="Unassembled WGS sequence"/>
</dbReference>
<name>A0A6J5Y876_PRUAR</name>